<dbReference type="Pfam" id="PF01206">
    <property type="entry name" value="TusA"/>
    <property type="match status" value="1"/>
</dbReference>
<dbReference type="InterPro" id="IPR036868">
    <property type="entry name" value="TusA-like_sf"/>
</dbReference>
<evidence type="ECO:0000313" key="4">
    <source>
        <dbReference type="Proteomes" id="UP000324996"/>
    </source>
</evidence>
<dbReference type="PANTHER" id="PTHR33279:SF6">
    <property type="entry name" value="SULFUR CARRIER PROTEIN YEDF-RELATED"/>
    <property type="match status" value="1"/>
</dbReference>
<reference evidence="3 4" key="1">
    <citation type="submission" date="2019-09" db="EMBL/GenBank/DDBJ databases">
        <title>NBRP : Genome information of microbial organism related human and environment.</title>
        <authorList>
            <person name="Hattori M."/>
            <person name="Oshima K."/>
            <person name="Inaba H."/>
            <person name="Suda W."/>
            <person name="Sakamoto M."/>
            <person name="Iino T."/>
            <person name="Kitahara M."/>
            <person name="Oshida Y."/>
            <person name="Iida T."/>
            <person name="Kudo T."/>
            <person name="Itoh T."/>
            <person name="Ohkuma M."/>
        </authorList>
    </citation>
    <scope>NUCLEOTIDE SEQUENCE [LARGE SCALE GENOMIC DNA]</scope>
    <source>
        <strain evidence="3 4">Q-1</strain>
    </source>
</reference>
<sequence>MQQIDVTGLKAPLPILKIRRALSAMAHDDVLMVVADDPDLVMVLPAFCEQAGHRLIMARQNGPCFYFELARGGATQKNTPHAFLQHAS</sequence>
<evidence type="ECO:0000259" key="2">
    <source>
        <dbReference type="Pfam" id="PF01206"/>
    </source>
</evidence>
<dbReference type="Proteomes" id="UP000324996">
    <property type="component" value="Unassembled WGS sequence"/>
</dbReference>
<gene>
    <name evidence="3" type="ORF">JCM17846_23920</name>
</gene>
<keyword evidence="4" id="KW-1185">Reference proteome</keyword>
<dbReference type="CDD" id="cd00291">
    <property type="entry name" value="SirA_YedF_YeeD"/>
    <property type="match status" value="1"/>
</dbReference>
<dbReference type="RefSeq" id="WP_042087096.1">
    <property type="nucleotide sequence ID" value="NZ_BKCN01000013.1"/>
</dbReference>
<accession>A0A5A7NB45</accession>
<dbReference type="EMBL" id="BKCN01000013">
    <property type="protein sequence ID" value="GER04710.1"/>
    <property type="molecule type" value="Genomic_DNA"/>
</dbReference>
<evidence type="ECO:0000313" key="3">
    <source>
        <dbReference type="EMBL" id="GER04710.1"/>
    </source>
</evidence>
<dbReference type="PANTHER" id="PTHR33279">
    <property type="entry name" value="SULFUR CARRIER PROTEIN YEDF-RELATED"/>
    <property type="match status" value="1"/>
</dbReference>
<organism evidence="3 4">
    <name type="scientific">Iodidimonas nitroreducens</name>
    <dbReference type="NCBI Taxonomy" id="1236968"/>
    <lineage>
        <taxon>Bacteria</taxon>
        <taxon>Pseudomonadati</taxon>
        <taxon>Pseudomonadota</taxon>
        <taxon>Alphaproteobacteria</taxon>
        <taxon>Iodidimonadales</taxon>
        <taxon>Iodidimonadaceae</taxon>
        <taxon>Iodidimonas</taxon>
    </lineage>
</organism>
<dbReference type="InterPro" id="IPR001455">
    <property type="entry name" value="TusA-like"/>
</dbReference>
<dbReference type="SUPFAM" id="SSF64307">
    <property type="entry name" value="SirA-like"/>
    <property type="match status" value="1"/>
</dbReference>
<dbReference type="Gene3D" id="3.30.110.40">
    <property type="entry name" value="TusA-like domain"/>
    <property type="match status" value="1"/>
</dbReference>
<comment type="caution">
    <text evidence="3">The sequence shown here is derived from an EMBL/GenBank/DDBJ whole genome shotgun (WGS) entry which is preliminary data.</text>
</comment>
<proteinExistence type="inferred from homology"/>
<dbReference type="AlphaFoldDB" id="A0A5A7NB45"/>
<protein>
    <recommendedName>
        <fullName evidence="2">UPF0033 domain-containing protein</fullName>
    </recommendedName>
</protein>
<comment type="similarity">
    <text evidence="1">Belongs to the sulfur carrier protein TusA family.</text>
</comment>
<feature type="domain" description="UPF0033" evidence="2">
    <location>
        <begin position="3"/>
        <end position="62"/>
    </location>
</feature>
<name>A0A5A7NB45_9PROT</name>
<evidence type="ECO:0000256" key="1">
    <source>
        <dbReference type="ARBA" id="ARBA00008984"/>
    </source>
</evidence>